<evidence type="ECO:0000313" key="2">
    <source>
        <dbReference type="EMBL" id="KAI0290270.1"/>
    </source>
</evidence>
<protein>
    <submittedName>
        <fullName evidence="2">Uncharacterized protein</fullName>
    </submittedName>
</protein>
<comment type="caution">
    <text evidence="2">The sequence shown here is derived from an EMBL/GenBank/DDBJ whole genome shotgun (WGS) entry which is preliminary data.</text>
</comment>
<sequence>MAHIKRPVRLTQERKLYRFTPRMSTSRFRHPLTGRAPSPIDDPEVFESTRLVALDAATKGALRRPSDAPTLPPSAAVSPCPSPPRPPTPFTMTDNPATNLTQAITLTAANHSLEDDICDRVLLLLEEARAQLQTSDPPPDNPNYIYRPTTPPLVQLPADDIVTQTQREVNEPGPDYDSPGFPFQHNHPHSPRFIPQQIIDKDGRLDTARWVAFEYHCVDPCIYFTMGKRHPISHAPLYATTFYHFAHGPNPLLSACQQHLFDDNQSYTPLVDAALDDMHDPGAWAEVSHFHHATYCLDEAHRNIAHWRQQADQASQSICKATHAMSRTNLYYRIFPHLTYIHAPSCSIPPTQAARFVLDPELRTVLQAGGPGSRHLPHRRQACHSPPRIADRLQTDKPTV</sequence>
<feature type="compositionally biased region" description="Pro residues" evidence="1">
    <location>
        <begin position="80"/>
        <end position="89"/>
    </location>
</feature>
<proteinExistence type="predicted"/>
<gene>
    <name evidence="2" type="ORF">B0F90DRAFT_1825268</name>
</gene>
<name>A0AAD4QEE3_9AGAM</name>
<dbReference type="EMBL" id="WTXG01000234">
    <property type="protein sequence ID" value="KAI0290270.1"/>
    <property type="molecule type" value="Genomic_DNA"/>
</dbReference>
<reference evidence="2" key="1">
    <citation type="journal article" date="2022" name="New Phytol.">
        <title>Evolutionary transition to the ectomycorrhizal habit in the genomes of a hyperdiverse lineage of mushroom-forming fungi.</title>
        <authorList>
            <person name="Looney B."/>
            <person name="Miyauchi S."/>
            <person name="Morin E."/>
            <person name="Drula E."/>
            <person name="Courty P.E."/>
            <person name="Kohler A."/>
            <person name="Kuo A."/>
            <person name="LaButti K."/>
            <person name="Pangilinan J."/>
            <person name="Lipzen A."/>
            <person name="Riley R."/>
            <person name="Andreopoulos W."/>
            <person name="He G."/>
            <person name="Johnson J."/>
            <person name="Nolan M."/>
            <person name="Tritt A."/>
            <person name="Barry K.W."/>
            <person name="Grigoriev I.V."/>
            <person name="Nagy L.G."/>
            <person name="Hibbett D."/>
            <person name="Henrissat B."/>
            <person name="Matheny P.B."/>
            <person name="Labbe J."/>
            <person name="Martin F.M."/>
        </authorList>
    </citation>
    <scope>NUCLEOTIDE SEQUENCE</scope>
    <source>
        <strain evidence="2">BPL690</strain>
    </source>
</reference>
<feature type="region of interest" description="Disordered" evidence="1">
    <location>
        <begin position="58"/>
        <end position="96"/>
    </location>
</feature>
<accession>A0AAD4QEE3</accession>
<evidence type="ECO:0000256" key="1">
    <source>
        <dbReference type="SAM" id="MobiDB-lite"/>
    </source>
</evidence>
<evidence type="ECO:0000313" key="3">
    <source>
        <dbReference type="Proteomes" id="UP001203297"/>
    </source>
</evidence>
<dbReference type="Proteomes" id="UP001203297">
    <property type="component" value="Unassembled WGS sequence"/>
</dbReference>
<keyword evidence="3" id="KW-1185">Reference proteome</keyword>
<dbReference type="AlphaFoldDB" id="A0AAD4QEE3"/>
<organism evidence="2 3">
    <name type="scientific">Multifurca ochricompacta</name>
    <dbReference type="NCBI Taxonomy" id="376703"/>
    <lineage>
        <taxon>Eukaryota</taxon>
        <taxon>Fungi</taxon>
        <taxon>Dikarya</taxon>
        <taxon>Basidiomycota</taxon>
        <taxon>Agaricomycotina</taxon>
        <taxon>Agaricomycetes</taxon>
        <taxon>Russulales</taxon>
        <taxon>Russulaceae</taxon>
        <taxon>Multifurca</taxon>
    </lineage>
</organism>